<keyword evidence="2" id="KW-1185">Reference proteome</keyword>
<evidence type="ECO:0000313" key="1">
    <source>
        <dbReference type="EMBL" id="KAJ9580373.1"/>
    </source>
</evidence>
<dbReference type="Proteomes" id="UP001233999">
    <property type="component" value="Unassembled WGS sequence"/>
</dbReference>
<accession>A0AAD7ZI89</accession>
<reference evidence="1" key="2">
    <citation type="submission" date="2023-05" db="EMBL/GenBank/DDBJ databases">
        <authorList>
            <person name="Fouks B."/>
        </authorList>
    </citation>
    <scope>NUCLEOTIDE SEQUENCE</scope>
    <source>
        <strain evidence="1">Stay&amp;Tobe</strain>
        <tissue evidence="1">Testes</tissue>
    </source>
</reference>
<sequence length="67" mass="7184">KPLPFKYMGSNFCAGAFDSLGRRSLSFSNRTVPAETFGSDQHQFCEQNGQALGALSSSSDEFSAGSR</sequence>
<protein>
    <submittedName>
        <fullName evidence="1">Uncharacterized protein</fullName>
    </submittedName>
</protein>
<reference evidence="1" key="1">
    <citation type="journal article" date="2023" name="IScience">
        <title>Live-bearing cockroach genome reveals convergent evolutionary mechanisms linked to viviparity in insects and beyond.</title>
        <authorList>
            <person name="Fouks B."/>
            <person name="Harrison M.C."/>
            <person name="Mikhailova A.A."/>
            <person name="Marchal E."/>
            <person name="English S."/>
            <person name="Carruthers M."/>
            <person name="Jennings E.C."/>
            <person name="Chiamaka E.L."/>
            <person name="Frigard R.A."/>
            <person name="Pippel M."/>
            <person name="Attardo G.M."/>
            <person name="Benoit J.B."/>
            <person name="Bornberg-Bauer E."/>
            <person name="Tobe S.S."/>
        </authorList>
    </citation>
    <scope>NUCLEOTIDE SEQUENCE</scope>
    <source>
        <strain evidence="1">Stay&amp;Tobe</strain>
    </source>
</reference>
<feature type="non-terminal residue" evidence="1">
    <location>
        <position position="67"/>
    </location>
</feature>
<name>A0AAD7ZI89_DIPPU</name>
<evidence type="ECO:0000313" key="2">
    <source>
        <dbReference type="Proteomes" id="UP001233999"/>
    </source>
</evidence>
<organism evidence="1 2">
    <name type="scientific">Diploptera punctata</name>
    <name type="common">Pacific beetle cockroach</name>
    <dbReference type="NCBI Taxonomy" id="6984"/>
    <lineage>
        <taxon>Eukaryota</taxon>
        <taxon>Metazoa</taxon>
        <taxon>Ecdysozoa</taxon>
        <taxon>Arthropoda</taxon>
        <taxon>Hexapoda</taxon>
        <taxon>Insecta</taxon>
        <taxon>Pterygota</taxon>
        <taxon>Neoptera</taxon>
        <taxon>Polyneoptera</taxon>
        <taxon>Dictyoptera</taxon>
        <taxon>Blattodea</taxon>
        <taxon>Blaberoidea</taxon>
        <taxon>Blaberidae</taxon>
        <taxon>Diplopterinae</taxon>
        <taxon>Diploptera</taxon>
    </lineage>
</organism>
<dbReference type="EMBL" id="JASPKZ010008344">
    <property type="protein sequence ID" value="KAJ9580373.1"/>
    <property type="molecule type" value="Genomic_DNA"/>
</dbReference>
<proteinExistence type="predicted"/>
<dbReference type="AlphaFoldDB" id="A0AAD7ZI89"/>
<gene>
    <name evidence="1" type="ORF">L9F63_003966</name>
</gene>
<comment type="caution">
    <text evidence="1">The sequence shown here is derived from an EMBL/GenBank/DDBJ whole genome shotgun (WGS) entry which is preliminary data.</text>
</comment>
<feature type="non-terminal residue" evidence="1">
    <location>
        <position position="1"/>
    </location>
</feature>